<dbReference type="Gene3D" id="3.40.50.300">
    <property type="entry name" value="P-loop containing nucleotide triphosphate hydrolases"/>
    <property type="match status" value="1"/>
</dbReference>
<reference evidence="7" key="1">
    <citation type="submission" date="2012-02" db="EMBL/GenBank/DDBJ databases">
        <title>Complete sequence of chromosome of Natrinema pellirubrum DSM 15624.</title>
        <authorList>
            <person name="Lucas S."/>
            <person name="Han J."/>
            <person name="Lapidus A."/>
            <person name="Cheng J.-F."/>
            <person name="Goodwin L."/>
            <person name="Pitluck S."/>
            <person name="Peters L."/>
            <person name="Teshima H."/>
            <person name="Detter J.C."/>
            <person name="Han C."/>
            <person name="Tapia R."/>
            <person name="Land M."/>
            <person name="Hauser L."/>
            <person name="Kyrpides N."/>
            <person name="Ivanova N."/>
            <person name="Pagani I."/>
            <person name="Sproer C."/>
            <person name="Anderson I."/>
            <person name="Woyke T."/>
        </authorList>
    </citation>
    <scope>NUCLEOTIDE SEQUENCE [LARGE SCALE GENOMIC DNA]</scope>
    <source>
        <strain evidence="7">DSM 15624 / JCM 10476 / NCIMB 786</strain>
    </source>
</reference>
<dbReference type="InterPro" id="IPR045076">
    <property type="entry name" value="MutS"/>
</dbReference>
<accession>L0JFK5</accession>
<dbReference type="AlphaFoldDB" id="L0JFK5"/>
<dbReference type="Pfam" id="PF14520">
    <property type="entry name" value="HHH_5"/>
    <property type="match status" value="1"/>
</dbReference>
<dbReference type="SMART" id="SM00534">
    <property type="entry name" value="MUTSac"/>
    <property type="match status" value="1"/>
</dbReference>
<comment type="cofactor">
    <cofactor evidence="4">
        <name>a divalent metal cation</name>
        <dbReference type="ChEBI" id="CHEBI:60240"/>
    </cofactor>
</comment>
<proteinExistence type="inferred from homology"/>
<dbReference type="InterPro" id="IPR012401">
    <property type="entry name" value="DNA-bd_MutS2_arc"/>
</dbReference>
<dbReference type="HOGENOM" id="CLU_026764_0_0_2"/>
<protein>
    <recommendedName>
        <fullName evidence="4">DNA-binding protein MutS2</fullName>
    </recommendedName>
</protein>
<dbReference type="STRING" id="797303.Natpe_0152"/>
<feature type="binding site" evidence="4">
    <location>
        <begin position="524"/>
        <end position="531"/>
    </location>
    <ligand>
        <name>ATP</name>
        <dbReference type="ChEBI" id="CHEBI:30616"/>
    </ligand>
</feature>
<comment type="similarity">
    <text evidence="4">Belongs to the DNA mismatch repair MutS family. Archaeal Muts2 subfamily.</text>
</comment>
<dbReference type="Gene3D" id="1.10.150.20">
    <property type="entry name" value="5' to 3' exonuclease, C-terminal subdomain"/>
    <property type="match status" value="1"/>
</dbReference>
<organism evidence="6 7">
    <name type="scientific">Natrinema pellirubrum (strain DSM 15624 / CIP 106293 / JCM 10476 / NCIMB 786 / 157)</name>
    <dbReference type="NCBI Taxonomy" id="797303"/>
    <lineage>
        <taxon>Archaea</taxon>
        <taxon>Methanobacteriati</taxon>
        <taxon>Methanobacteriota</taxon>
        <taxon>Stenosarchaea group</taxon>
        <taxon>Halobacteria</taxon>
        <taxon>Halobacteriales</taxon>
        <taxon>Natrialbaceae</taxon>
        <taxon>Natrinema</taxon>
    </lineage>
</organism>
<dbReference type="SUPFAM" id="SSF47781">
    <property type="entry name" value="RuvA domain 2-like"/>
    <property type="match status" value="1"/>
</dbReference>
<name>L0JFK5_NATP1</name>
<keyword evidence="1 4" id="KW-0547">Nucleotide-binding</keyword>
<dbReference type="PIRSF" id="PIRSF029254">
    <property type="entry name" value="MutS_C_archaeal"/>
    <property type="match status" value="1"/>
</dbReference>
<evidence type="ECO:0000313" key="6">
    <source>
        <dbReference type="EMBL" id="AGB30094.1"/>
    </source>
</evidence>
<dbReference type="InterPro" id="IPR027417">
    <property type="entry name" value="P-loop_NTPase"/>
</dbReference>
<dbReference type="SUPFAM" id="SSF52540">
    <property type="entry name" value="P-loop containing nucleoside triphosphate hydrolases"/>
    <property type="match status" value="1"/>
</dbReference>
<dbReference type="HAMAP" id="MF_00971">
    <property type="entry name" value="MutS2_archaea"/>
    <property type="match status" value="1"/>
</dbReference>
<evidence type="ECO:0000256" key="1">
    <source>
        <dbReference type="ARBA" id="ARBA00022741"/>
    </source>
</evidence>
<dbReference type="KEGG" id="npe:Natpe_0152"/>
<dbReference type="PANTHER" id="PTHR11361:SF125">
    <property type="entry name" value="DNA-BINDING PROTEIN MUTS2"/>
    <property type="match status" value="1"/>
</dbReference>
<dbReference type="GO" id="GO:0005524">
    <property type="term" value="F:ATP binding"/>
    <property type="evidence" value="ECO:0007669"/>
    <property type="project" value="UniProtKB-UniRule"/>
</dbReference>
<sequence length="719" mass="76812">MVDNAVSPCVAGATREPDRAPADVGGNFFSLRFDTPVETMDLESIPGVGEKTARALAELDDPERALRAGDVAAIAAAPGISQGRAARIARGAIRRDHDDPGGFLATDRAREIYREVLALLEERTVTDYAAQRLETIYPSPTRSRIEEVRAFAAEALEREPDPAVLEALEGLEPLREPGDVRVRERCLATTDAERYSEAREAIPELSVEVVEDAQGLAELARGYSTVIALDESFAGVTVEGDVQVRPDALENPAEVVPERPLAFFARNRDRLGAAVAVHRAADMDAACDLSALENGLSRLAEDGTVAGDDELDRLTTAVDDLDAAASAAESVANDRLREAIREQDVTIEGSDLLSLVERGAGVDSLLSRELADEYAAAVEAARDHLVDALDLDQGESEIARRAFGDEPTFPVERDEDAIGRLREELTAAKERRAGRLKRELAADLADQREGARQLVRDALELDVELAIARFARDFGCTMPEFVPAAEARGTGFAIEGGRSPLLDEPLEAIDPVDYAVSGVALLSGVNSGGKTSTLDLVASVVVLAHMGLPVPAESVRLRRFDDLHYHAKTQGTLDAGAFEATVREFADLAQGGEGSLVLVDELESITEPGASAKIIAGILEALSENGATAVFVSHLAGEIREMAGFDVTVDGIEAVGLVDGELEVNRSPVKDHLARSTPELIVEKLADEARDEAVAANGGAPNDGDPEPVFYDRLLEKFD</sequence>
<dbReference type="EMBL" id="CP003372">
    <property type="protein sequence ID" value="AGB30094.1"/>
    <property type="molecule type" value="Genomic_DNA"/>
</dbReference>
<evidence type="ECO:0000313" key="7">
    <source>
        <dbReference type="Proteomes" id="UP000010843"/>
    </source>
</evidence>
<evidence type="ECO:0000256" key="4">
    <source>
        <dbReference type="HAMAP-Rule" id="MF_00971"/>
    </source>
</evidence>
<keyword evidence="3 4" id="KW-0238">DNA-binding</keyword>
<feature type="domain" description="DNA mismatch repair proteins mutS family" evidence="5">
    <location>
        <begin position="517"/>
        <end position="694"/>
    </location>
</feature>
<evidence type="ECO:0000256" key="3">
    <source>
        <dbReference type="ARBA" id="ARBA00023125"/>
    </source>
</evidence>
<dbReference type="GO" id="GO:0030983">
    <property type="term" value="F:mismatched DNA binding"/>
    <property type="evidence" value="ECO:0007669"/>
    <property type="project" value="InterPro"/>
</dbReference>
<dbReference type="GO" id="GO:0140664">
    <property type="term" value="F:ATP-dependent DNA damage sensor activity"/>
    <property type="evidence" value="ECO:0007669"/>
    <property type="project" value="InterPro"/>
</dbReference>
<keyword evidence="2 4" id="KW-0067">ATP-binding</keyword>
<dbReference type="PANTHER" id="PTHR11361">
    <property type="entry name" value="DNA MISMATCH REPAIR PROTEIN MUTS FAMILY MEMBER"/>
    <property type="match status" value="1"/>
</dbReference>
<comment type="function">
    <text evidence="4">Has ATPase and non-specific DNA-binding activities.</text>
</comment>
<dbReference type="Pfam" id="PF00488">
    <property type="entry name" value="MutS_V"/>
    <property type="match status" value="1"/>
</dbReference>
<dbReference type="eggNOG" id="arCOG02895">
    <property type="taxonomic scope" value="Archaea"/>
</dbReference>
<dbReference type="GO" id="GO:0016787">
    <property type="term" value="F:hydrolase activity"/>
    <property type="evidence" value="ECO:0007669"/>
    <property type="project" value="UniProtKB-KW"/>
</dbReference>
<gene>
    <name evidence="4" type="primary">mutS2</name>
    <name evidence="6" type="ordered locus">Natpe_0152</name>
</gene>
<dbReference type="GO" id="GO:0006298">
    <property type="term" value="P:mismatch repair"/>
    <property type="evidence" value="ECO:0007669"/>
    <property type="project" value="InterPro"/>
</dbReference>
<dbReference type="Proteomes" id="UP000010843">
    <property type="component" value="Chromosome"/>
</dbReference>
<dbReference type="InterPro" id="IPR010994">
    <property type="entry name" value="RuvA_2-like"/>
</dbReference>
<evidence type="ECO:0000259" key="5">
    <source>
        <dbReference type="SMART" id="SM00534"/>
    </source>
</evidence>
<keyword evidence="4" id="KW-0378">Hydrolase</keyword>
<evidence type="ECO:0000256" key="2">
    <source>
        <dbReference type="ARBA" id="ARBA00022840"/>
    </source>
</evidence>
<dbReference type="InterPro" id="IPR000432">
    <property type="entry name" value="DNA_mismatch_repair_MutS_C"/>
</dbReference>